<feature type="domain" description="Glycosyltransferase subfamily 4-like N-terminal" evidence="5">
    <location>
        <begin position="39"/>
        <end position="173"/>
    </location>
</feature>
<proteinExistence type="predicted"/>
<dbReference type="Gene3D" id="3.40.50.2000">
    <property type="entry name" value="Glycogen Phosphorylase B"/>
    <property type="match status" value="4"/>
</dbReference>
<name>W6K1W0_9MICO</name>
<organism evidence="6 7">
    <name type="scientific">Nostocoides australiense Ben110</name>
    <dbReference type="NCBI Taxonomy" id="1193182"/>
    <lineage>
        <taxon>Bacteria</taxon>
        <taxon>Bacillati</taxon>
        <taxon>Actinomycetota</taxon>
        <taxon>Actinomycetes</taxon>
        <taxon>Micrococcales</taxon>
        <taxon>Intrasporangiaceae</taxon>
        <taxon>Nostocoides</taxon>
    </lineage>
</organism>
<reference evidence="6 7" key="1">
    <citation type="journal article" date="2013" name="ISME J.">
        <title>A metabolic model for members of the genus Tetrasphaera involved in enhanced biological phosphorus removal.</title>
        <authorList>
            <person name="Kristiansen R."/>
            <person name="Nguyen H.T.T."/>
            <person name="Saunders A.M."/>
            <person name="Nielsen J.L."/>
            <person name="Wimmer R."/>
            <person name="Le V.Q."/>
            <person name="McIlroy S.J."/>
            <person name="Petrovski S."/>
            <person name="Seviour R.J."/>
            <person name="Calteau A."/>
            <person name="Nielsen K.L."/>
            <person name="Nielsen P.H."/>
        </authorList>
    </citation>
    <scope>NUCLEOTIDE SEQUENCE [LARGE SCALE GENOMIC DNA]</scope>
    <source>
        <strain evidence="6 7">Ben110</strain>
    </source>
</reference>
<dbReference type="CDD" id="cd03808">
    <property type="entry name" value="GT4_CapM-like"/>
    <property type="match status" value="1"/>
</dbReference>
<comment type="caution">
    <text evidence="6">The sequence shown here is derived from an EMBL/GenBank/DDBJ whole genome shotgun (WGS) entry which is preliminary data.</text>
</comment>
<evidence type="ECO:0000313" key="6">
    <source>
        <dbReference type="EMBL" id="CCH72299.1"/>
    </source>
</evidence>
<dbReference type="PANTHER" id="PTHR45947:SF3">
    <property type="entry name" value="SULFOQUINOVOSYL TRANSFERASE SQD2"/>
    <property type="match status" value="1"/>
</dbReference>
<dbReference type="InterPro" id="IPR050194">
    <property type="entry name" value="Glycosyltransferase_grp1"/>
</dbReference>
<feature type="domain" description="Glycosyltransferase subfamily 4-like N-terminal" evidence="5">
    <location>
        <begin position="398"/>
        <end position="546"/>
    </location>
</feature>
<evidence type="ECO:0000256" key="3">
    <source>
        <dbReference type="ARBA" id="ARBA00022679"/>
    </source>
</evidence>
<sequence length="745" mass="81203">MAPPQRVRVLTLIKGLGPGGAEQLLLLAMRTGDHGRFEHRIRYLRPDKTHLVTEFEEVGVTPRRLGADSTARAAWLRDLRTELAAADVVHVHSPVLASAARVAVWTLPKRQRPAIVATEHNEWTSHRLPTRLANAATAWTDTASWAVSEPVRETIWAPLRRRSRVLVHGIDTTDSRSAPSTREAARAELGIAPDEILAVTVANLRRNKDYPNLLQAARFAVDAEPRLRFAAVGQGPLLEQTTARRDQLALGDHFQLLGYRRDVHRILAAADIFVLGSAHEGLPVAVMEAFAAGLPVVATRVGGVPGQVREGREGLLVSPGDPQALADALLTVAGDGHLRAELSRAARARASAYDIRMAVTAHEAAYAQAARGAPRLVHLTTVDMSLALLLATELVTAREAGYDVFGISSGGPYAPRIEALGVTHVPLPSLTRTWNPRADTRAFVDLVRILRRLRPEVLHTHNPKTGVMGRLAGRIAGVPVVVNTCHGLWARPGDPLLRRAFVYGLEAAAVRCSDYELFQNAEDERTMRRVLKPGRHQVVGNGIDLEHFHPDPGGRERLRTAWGVGPDELVVGTVGRRVLEKGDTEFSAAARALGHRARFVWVGPEDDTAGPPPRRDPAVRYAGEHTDMPAVYSAFDVFVLASYREGFSRAAMEAAACGCAMVLTDIRGCREIGTDGEHVLFVPPVDSPALIRALTRVLDDPGLRITLGAAARERAMSTFDQRGVAAVSLETYRAVLVRRTIRRRR</sequence>
<keyword evidence="2" id="KW-0328">Glycosyltransferase</keyword>
<evidence type="ECO:0000256" key="2">
    <source>
        <dbReference type="ARBA" id="ARBA00022676"/>
    </source>
</evidence>
<protein>
    <recommendedName>
        <fullName evidence="1">D-inositol 3-phosphate glycosyltransferase</fullName>
    </recommendedName>
</protein>
<evidence type="ECO:0000256" key="1">
    <source>
        <dbReference type="ARBA" id="ARBA00021292"/>
    </source>
</evidence>
<dbReference type="InterPro" id="IPR001296">
    <property type="entry name" value="Glyco_trans_1"/>
</dbReference>
<gene>
    <name evidence="6" type="ORF">BN11_1520012</name>
</gene>
<dbReference type="GO" id="GO:0016757">
    <property type="term" value="F:glycosyltransferase activity"/>
    <property type="evidence" value="ECO:0007669"/>
    <property type="project" value="UniProtKB-KW"/>
</dbReference>
<keyword evidence="3" id="KW-0808">Transferase</keyword>
<feature type="domain" description="Glycosyl transferase family 1" evidence="4">
    <location>
        <begin position="182"/>
        <end position="348"/>
    </location>
</feature>
<dbReference type="Pfam" id="PF00534">
    <property type="entry name" value="Glycos_transf_1"/>
    <property type="match status" value="1"/>
</dbReference>
<evidence type="ECO:0000313" key="7">
    <source>
        <dbReference type="Proteomes" id="UP000035763"/>
    </source>
</evidence>
<dbReference type="STRING" id="1193182.BN11_1520012"/>
<dbReference type="RefSeq" id="WP_235435438.1">
    <property type="nucleotide sequence ID" value="NZ_HG764815.1"/>
</dbReference>
<dbReference type="Pfam" id="PF13692">
    <property type="entry name" value="Glyco_trans_1_4"/>
    <property type="match status" value="1"/>
</dbReference>
<accession>W6K1W0</accession>
<dbReference type="PANTHER" id="PTHR45947">
    <property type="entry name" value="SULFOQUINOVOSYL TRANSFERASE SQD2"/>
    <property type="match status" value="1"/>
</dbReference>
<dbReference type="AlphaFoldDB" id="W6K1W0"/>
<dbReference type="Pfam" id="PF13439">
    <property type="entry name" value="Glyco_transf_4"/>
    <property type="match status" value="2"/>
</dbReference>
<dbReference type="Proteomes" id="UP000035763">
    <property type="component" value="Unassembled WGS sequence"/>
</dbReference>
<dbReference type="GO" id="GO:1901137">
    <property type="term" value="P:carbohydrate derivative biosynthetic process"/>
    <property type="evidence" value="ECO:0007669"/>
    <property type="project" value="UniProtKB-ARBA"/>
</dbReference>
<dbReference type="InterPro" id="IPR028098">
    <property type="entry name" value="Glyco_trans_4-like_N"/>
</dbReference>
<dbReference type="EMBL" id="CAJA01000060">
    <property type="protein sequence ID" value="CCH72299.1"/>
    <property type="molecule type" value="Genomic_DNA"/>
</dbReference>
<dbReference type="SUPFAM" id="SSF53756">
    <property type="entry name" value="UDP-Glycosyltransferase/glycogen phosphorylase"/>
    <property type="match status" value="2"/>
</dbReference>
<evidence type="ECO:0000259" key="5">
    <source>
        <dbReference type="Pfam" id="PF13439"/>
    </source>
</evidence>
<keyword evidence="7" id="KW-1185">Reference proteome</keyword>
<evidence type="ECO:0000259" key="4">
    <source>
        <dbReference type="Pfam" id="PF00534"/>
    </source>
</evidence>